<sequence length="288" mass="32202">MDLFSTCDNTSEKVDKVQGCGPDPEPMQRRQTGSDFGTITVSLVDQIPRALWMMNSLQLPTQRCHIFRTIFFQITWSLIPPINTEATTITTSLPEITPFIALQLRVARLEQEMSEVKKTDVLASIRSQVPTAVDNYLGTKLVNALIMNQLTSLYHALMGEALIAGHEAYDMEVIDKVKTRRGSMIVMMMMKTILLGRSLGLAACASLESKNEVCLLCEVKPKQIPAFDFICASLESILAIEDTWERERSGFAGEKVWGDIPVVTGFVGREMGKEGFWGSRQYWSPQVV</sequence>
<organism evidence="2 3">
    <name type="scientific">Tanacetum coccineum</name>
    <dbReference type="NCBI Taxonomy" id="301880"/>
    <lineage>
        <taxon>Eukaryota</taxon>
        <taxon>Viridiplantae</taxon>
        <taxon>Streptophyta</taxon>
        <taxon>Embryophyta</taxon>
        <taxon>Tracheophyta</taxon>
        <taxon>Spermatophyta</taxon>
        <taxon>Magnoliopsida</taxon>
        <taxon>eudicotyledons</taxon>
        <taxon>Gunneridae</taxon>
        <taxon>Pentapetalae</taxon>
        <taxon>asterids</taxon>
        <taxon>campanulids</taxon>
        <taxon>Asterales</taxon>
        <taxon>Asteraceae</taxon>
        <taxon>Asteroideae</taxon>
        <taxon>Anthemideae</taxon>
        <taxon>Anthemidinae</taxon>
        <taxon>Tanacetum</taxon>
    </lineage>
</organism>
<reference evidence="2" key="1">
    <citation type="journal article" date="2022" name="Int. J. Mol. Sci.">
        <title>Draft Genome of Tanacetum Coccineum: Genomic Comparison of Closely Related Tanacetum-Family Plants.</title>
        <authorList>
            <person name="Yamashiro T."/>
            <person name="Shiraishi A."/>
            <person name="Nakayama K."/>
            <person name="Satake H."/>
        </authorList>
    </citation>
    <scope>NUCLEOTIDE SEQUENCE</scope>
</reference>
<comment type="caution">
    <text evidence="2">The sequence shown here is derived from an EMBL/GenBank/DDBJ whole genome shotgun (WGS) entry which is preliminary data.</text>
</comment>
<dbReference type="Proteomes" id="UP001151760">
    <property type="component" value="Unassembled WGS sequence"/>
</dbReference>
<protein>
    <submittedName>
        <fullName evidence="2">Uncharacterized protein</fullName>
    </submittedName>
</protein>
<keyword evidence="3" id="KW-1185">Reference proteome</keyword>
<proteinExistence type="predicted"/>
<evidence type="ECO:0000256" key="1">
    <source>
        <dbReference type="SAM" id="MobiDB-lite"/>
    </source>
</evidence>
<evidence type="ECO:0000313" key="2">
    <source>
        <dbReference type="EMBL" id="GJU02153.1"/>
    </source>
</evidence>
<dbReference type="EMBL" id="BQNB010021031">
    <property type="protein sequence ID" value="GJU02153.1"/>
    <property type="molecule type" value="Genomic_DNA"/>
</dbReference>
<evidence type="ECO:0000313" key="3">
    <source>
        <dbReference type="Proteomes" id="UP001151760"/>
    </source>
</evidence>
<name>A0ABQ5IPM0_9ASTR</name>
<gene>
    <name evidence="2" type="ORF">Tco_1112491</name>
</gene>
<reference evidence="2" key="2">
    <citation type="submission" date="2022-01" db="EMBL/GenBank/DDBJ databases">
        <authorList>
            <person name="Yamashiro T."/>
            <person name="Shiraishi A."/>
            <person name="Satake H."/>
            <person name="Nakayama K."/>
        </authorList>
    </citation>
    <scope>NUCLEOTIDE SEQUENCE</scope>
</reference>
<accession>A0ABQ5IPM0</accession>
<feature type="region of interest" description="Disordered" evidence="1">
    <location>
        <begin position="1"/>
        <end position="33"/>
    </location>
</feature>